<evidence type="ECO:0000313" key="5">
    <source>
        <dbReference type="EMBL" id="GFY45617.1"/>
    </source>
</evidence>
<dbReference type="Gene3D" id="3.30.70.270">
    <property type="match status" value="1"/>
</dbReference>
<dbReference type="Gene3D" id="1.10.340.70">
    <property type="match status" value="1"/>
</dbReference>
<feature type="domain" description="Reverse transcriptase" evidence="2">
    <location>
        <begin position="2"/>
        <end position="52"/>
    </location>
</feature>
<comment type="caution">
    <text evidence="5">The sequence shown here is derived from an EMBL/GenBank/DDBJ whole genome shotgun (WGS) entry which is preliminary data.</text>
</comment>
<dbReference type="Pfam" id="PF00078">
    <property type="entry name" value="RVT_1"/>
    <property type="match status" value="1"/>
</dbReference>
<gene>
    <name evidence="5" type="primary">pol_1475</name>
    <name evidence="5" type="ORF">TNIN_154451</name>
</gene>
<dbReference type="Pfam" id="PF17921">
    <property type="entry name" value="Integrase_H2C2"/>
    <property type="match status" value="1"/>
</dbReference>
<proteinExistence type="predicted"/>
<organism evidence="5 6">
    <name type="scientific">Trichonephila inaurata madagascariensis</name>
    <dbReference type="NCBI Taxonomy" id="2747483"/>
    <lineage>
        <taxon>Eukaryota</taxon>
        <taxon>Metazoa</taxon>
        <taxon>Ecdysozoa</taxon>
        <taxon>Arthropoda</taxon>
        <taxon>Chelicerata</taxon>
        <taxon>Arachnida</taxon>
        <taxon>Araneae</taxon>
        <taxon>Araneomorphae</taxon>
        <taxon>Entelegynae</taxon>
        <taxon>Araneoidea</taxon>
        <taxon>Nephilidae</taxon>
        <taxon>Trichonephila</taxon>
        <taxon>Trichonephila inaurata</taxon>
    </lineage>
</organism>
<name>A0A8X7BWV8_9ARAC</name>
<dbReference type="OrthoDB" id="7305312at2759"/>
<evidence type="ECO:0000259" key="2">
    <source>
        <dbReference type="Pfam" id="PF00078"/>
    </source>
</evidence>
<protein>
    <recommendedName>
        <fullName evidence="1">RNA-directed DNA polymerase</fullName>
        <ecNumber evidence="1">2.7.7.49</ecNumber>
    </recommendedName>
</protein>
<dbReference type="Proteomes" id="UP000886998">
    <property type="component" value="Unassembled WGS sequence"/>
</dbReference>
<evidence type="ECO:0000259" key="3">
    <source>
        <dbReference type="Pfam" id="PF17921"/>
    </source>
</evidence>
<keyword evidence="6" id="KW-1185">Reference proteome</keyword>
<evidence type="ECO:0000259" key="4">
    <source>
        <dbReference type="Pfam" id="PF22938"/>
    </source>
</evidence>
<dbReference type="EMBL" id="BMAV01004941">
    <property type="protein sequence ID" value="GFY45617.1"/>
    <property type="molecule type" value="Genomic_DNA"/>
</dbReference>
<sequence length="262" mass="30549">MCLCYLDDIIVFSETFDDHLQRLRNVLKCIQDAGLVLNPKKCVFGSRQIKILEHLVSEEGIMPDPGKVRAVQNFPAPKSICDVRIMLLLPYLGFAKLYDRIRKRFFWPRLYRSVRRDVMHCRECQRRKSVPHKPPGLLIPIPSASVLSNAKVGLSEKLLKRYFGPYRVVRKLSDVTYEVEELEPSPRRRKSTQIVHILRMKKYYTPESQECILTNDTENLPSNAPAGATYSVGTEKRCYTRLSWRNSTLWKTYDEIQNVKEL</sequence>
<dbReference type="EC" id="2.7.7.49" evidence="1"/>
<dbReference type="Pfam" id="PF22938">
    <property type="entry name" value="Integrase_p58_C"/>
    <property type="match status" value="1"/>
</dbReference>
<dbReference type="InterPro" id="IPR043128">
    <property type="entry name" value="Rev_trsase/Diguanyl_cyclase"/>
</dbReference>
<reference evidence="5" key="1">
    <citation type="submission" date="2020-08" db="EMBL/GenBank/DDBJ databases">
        <title>Multicomponent nature underlies the extraordinary mechanical properties of spider dragline silk.</title>
        <authorList>
            <person name="Kono N."/>
            <person name="Nakamura H."/>
            <person name="Mori M."/>
            <person name="Yoshida Y."/>
            <person name="Ohtoshi R."/>
            <person name="Malay A.D."/>
            <person name="Moran D.A.P."/>
            <person name="Tomita M."/>
            <person name="Numata K."/>
            <person name="Arakawa K."/>
        </authorList>
    </citation>
    <scope>NUCLEOTIDE SEQUENCE</scope>
</reference>
<dbReference type="PANTHER" id="PTHR37984:SF5">
    <property type="entry name" value="PROTEIN NYNRIN-LIKE"/>
    <property type="match status" value="1"/>
</dbReference>
<dbReference type="InterPro" id="IPR054465">
    <property type="entry name" value="Integrase_p58-like_C"/>
</dbReference>
<dbReference type="SUPFAM" id="SSF56672">
    <property type="entry name" value="DNA/RNA polymerases"/>
    <property type="match status" value="1"/>
</dbReference>
<evidence type="ECO:0000313" key="6">
    <source>
        <dbReference type="Proteomes" id="UP000886998"/>
    </source>
</evidence>
<accession>A0A8X7BWV8</accession>
<dbReference type="PANTHER" id="PTHR37984">
    <property type="entry name" value="PROTEIN CBG26694"/>
    <property type="match status" value="1"/>
</dbReference>
<dbReference type="AlphaFoldDB" id="A0A8X7BWV8"/>
<dbReference type="InterPro" id="IPR041588">
    <property type="entry name" value="Integrase_H2C2"/>
</dbReference>
<dbReference type="InterPro" id="IPR043502">
    <property type="entry name" value="DNA/RNA_pol_sf"/>
</dbReference>
<dbReference type="InterPro" id="IPR050951">
    <property type="entry name" value="Retrovirus_Pol_polyprotein"/>
</dbReference>
<dbReference type="GO" id="GO:0003964">
    <property type="term" value="F:RNA-directed DNA polymerase activity"/>
    <property type="evidence" value="ECO:0007669"/>
    <property type="project" value="UniProtKB-EC"/>
</dbReference>
<dbReference type="InterPro" id="IPR000477">
    <property type="entry name" value="RT_dom"/>
</dbReference>
<feature type="domain" description="Integrase p58-like C-terminal" evidence="4">
    <location>
        <begin position="164"/>
        <end position="202"/>
    </location>
</feature>
<evidence type="ECO:0000256" key="1">
    <source>
        <dbReference type="ARBA" id="ARBA00012493"/>
    </source>
</evidence>
<feature type="domain" description="Integrase zinc-binding" evidence="3">
    <location>
        <begin position="92"/>
        <end position="129"/>
    </location>
</feature>